<dbReference type="Proteomes" id="UP000218387">
    <property type="component" value="Chromosome"/>
</dbReference>
<comment type="similarity">
    <text evidence="1">Belongs to the short-chain dehydrogenases/reductases (SDR) family.</text>
</comment>
<dbReference type="Pfam" id="PF00106">
    <property type="entry name" value="adh_short"/>
    <property type="match status" value="1"/>
</dbReference>
<dbReference type="PANTHER" id="PTHR44196:SF1">
    <property type="entry name" value="DEHYDROGENASE_REDUCTASE SDR FAMILY MEMBER 7B"/>
    <property type="match status" value="1"/>
</dbReference>
<keyword evidence="4" id="KW-1185">Reference proteome</keyword>
<dbReference type="PRINTS" id="PR00081">
    <property type="entry name" value="GDHRDH"/>
</dbReference>
<evidence type="ECO:0000313" key="4">
    <source>
        <dbReference type="Proteomes" id="UP000218387"/>
    </source>
</evidence>
<dbReference type="AlphaFoldDB" id="A0A4P9CD82"/>
<proteinExistence type="inferred from homology"/>
<keyword evidence="2" id="KW-0560">Oxidoreductase</keyword>
<organism evidence="3 4">
    <name type="scientific">Eubacterium maltosivorans</name>
    <dbReference type="NCBI Taxonomy" id="2041044"/>
    <lineage>
        <taxon>Bacteria</taxon>
        <taxon>Bacillati</taxon>
        <taxon>Bacillota</taxon>
        <taxon>Clostridia</taxon>
        <taxon>Eubacteriales</taxon>
        <taxon>Eubacteriaceae</taxon>
        <taxon>Eubacterium</taxon>
    </lineage>
</organism>
<dbReference type="Gene3D" id="3.40.50.720">
    <property type="entry name" value="NAD(P)-binding Rossmann-like Domain"/>
    <property type="match status" value="1"/>
</dbReference>
<name>A0A4P9CD82_EUBML</name>
<dbReference type="KEGG" id="emt:CPZ25_010235"/>
<dbReference type="InterPro" id="IPR002347">
    <property type="entry name" value="SDR_fam"/>
</dbReference>
<dbReference type="InterPro" id="IPR020904">
    <property type="entry name" value="Sc_DH/Rdtase_CS"/>
</dbReference>
<protein>
    <submittedName>
        <fullName evidence="3">KR domain-containing protein</fullName>
    </submittedName>
</protein>
<reference evidence="3 4" key="1">
    <citation type="submission" date="2018-05" db="EMBL/GenBank/DDBJ databases">
        <title>Genome comparison of Eubacterium sp.</title>
        <authorList>
            <person name="Feng Y."/>
            <person name="Sanchez-Andrea I."/>
            <person name="Stams A.J.M."/>
            <person name="De Vos W.M."/>
        </authorList>
    </citation>
    <scope>NUCLEOTIDE SEQUENCE [LARGE SCALE GENOMIC DNA]</scope>
    <source>
        <strain evidence="3 4">YI</strain>
    </source>
</reference>
<dbReference type="PROSITE" id="PS00061">
    <property type="entry name" value="ADH_SHORT"/>
    <property type="match status" value="1"/>
</dbReference>
<gene>
    <name evidence="3" type="ORF">CPZ25_010235</name>
</gene>
<dbReference type="EMBL" id="CP029487">
    <property type="protein sequence ID" value="QCT73638.1"/>
    <property type="molecule type" value="Genomic_DNA"/>
</dbReference>
<dbReference type="GO" id="GO:0016491">
    <property type="term" value="F:oxidoreductase activity"/>
    <property type="evidence" value="ECO:0007669"/>
    <property type="project" value="UniProtKB-KW"/>
</dbReference>
<sequence>MKIAIITGASSGLGREFVKQVSAQGQVEEIWAIARRKERLDALNMETATPVRALALDLRNIKDLDALTERLEKEQPDVRLFIGAAGIGKLGTYAEVTEADTNALIDLNCRGAVDVTLRVLPYMNKGARLMQICSVAAFMPLPGMNLYAASKAFLLSYTRALRWELFGRGIRVTAVCPYWIKDTEFVPTASRNADRSAVRHFPLASTVQTVAHRSLLDSRMGVAVSTPGLISLSLRVFDAVVPHFIGMGIWDKARKL</sequence>
<evidence type="ECO:0000256" key="2">
    <source>
        <dbReference type="ARBA" id="ARBA00023002"/>
    </source>
</evidence>
<dbReference type="PANTHER" id="PTHR44196">
    <property type="entry name" value="DEHYDROGENASE/REDUCTASE SDR FAMILY MEMBER 7B"/>
    <property type="match status" value="1"/>
</dbReference>
<evidence type="ECO:0000256" key="1">
    <source>
        <dbReference type="ARBA" id="ARBA00006484"/>
    </source>
</evidence>
<dbReference type="InterPro" id="IPR036291">
    <property type="entry name" value="NAD(P)-bd_dom_sf"/>
</dbReference>
<dbReference type="SUPFAM" id="SSF51735">
    <property type="entry name" value="NAD(P)-binding Rossmann-fold domains"/>
    <property type="match status" value="1"/>
</dbReference>
<dbReference type="GO" id="GO:0016020">
    <property type="term" value="C:membrane"/>
    <property type="evidence" value="ECO:0007669"/>
    <property type="project" value="TreeGrafter"/>
</dbReference>
<dbReference type="CDD" id="cd05233">
    <property type="entry name" value="SDR_c"/>
    <property type="match status" value="1"/>
</dbReference>
<evidence type="ECO:0000313" key="3">
    <source>
        <dbReference type="EMBL" id="QCT73638.1"/>
    </source>
</evidence>
<accession>A0A4P9CD82</accession>